<dbReference type="AlphaFoldDB" id="A0AAD9P8B4"/>
<dbReference type="PROSITE" id="PS51060">
    <property type="entry name" value="PARP_ALPHA_HD"/>
    <property type="match status" value="1"/>
</dbReference>
<keyword evidence="7" id="KW-0863">Zinc-finger</keyword>
<evidence type="ECO:0000313" key="17">
    <source>
        <dbReference type="EMBL" id="KAK2189857.1"/>
    </source>
</evidence>
<dbReference type="PROSITE" id="PS51977">
    <property type="entry name" value="WGR"/>
    <property type="match status" value="1"/>
</dbReference>
<dbReference type="PROSITE" id="PS51059">
    <property type="entry name" value="PARP_CATALYTIC"/>
    <property type="match status" value="1"/>
</dbReference>
<feature type="domain" description="PARP alpha-helical" evidence="15">
    <location>
        <begin position="185"/>
        <end position="301"/>
    </location>
</feature>
<dbReference type="GO" id="GO:1990404">
    <property type="term" value="F:NAD+-protein mono-ADP-ribosyltransferase activity"/>
    <property type="evidence" value="ECO:0007669"/>
    <property type="project" value="TreeGrafter"/>
</dbReference>
<gene>
    <name evidence="17" type="ORF">NP493_95g03042</name>
</gene>
<dbReference type="FunFam" id="1.20.142.10:FF:000001">
    <property type="entry name" value="Poly [ADP-ribose] polymerase"/>
    <property type="match status" value="1"/>
</dbReference>
<evidence type="ECO:0000259" key="15">
    <source>
        <dbReference type="PROSITE" id="PS51060"/>
    </source>
</evidence>
<comment type="subcellular location">
    <subcellularLocation>
        <location evidence="1">Nucleus</location>
    </subcellularLocation>
</comment>
<dbReference type="CDD" id="cd01437">
    <property type="entry name" value="parp_like"/>
    <property type="match status" value="1"/>
</dbReference>
<dbReference type="GO" id="GO:0003677">
    <property type="term" value="F:DNA binding"/>
    <property type="evidence" value="ECO:0007669"/>
    <property type="project" value="UniProtKB-KW"/>
</dbReference>
<comment type="caution">
    <text evidence="17">The sequence shown here is derived from an EMBL/GenBank/DDBJ whole genome shotgun (WGS) entry which is preliminary data.</text>
</comment>
<dbReference type="InterPro" id="IPR004102">
    <property type="entry name" value="Poly(ADP-ribose)pol_reg_dom"/>
</dbReference>
<keyword evidence="5" id="KW-0479">Metal-binding</keyword>
<keyword evidence="4" id="KW-0548">Nucleotidyltransferase</keyword>
<keyword evidence="18" id="KW-1185">Reference proteome</keyword>
<evidence type="ECO:0000256" key="8">
    <source>
        <dbReference type="ARBA" id="ARBA00022833"/>
    </source>
</evidence>
<dbReference type="InterPro" id="IPR012317">
    <property type="entry name" value="Poly(ADP-ribose)pol_cat_dom"/>
</dbReference>
<evidence type="ECO:0000259" key="14">
    <source>
        <dbReference type="PROSITE" id="PS51059"/>
    </source>
</evidence>
<proteinExistence type="predicted"/>
<dbReference type="InterPro" id="IPR050800">
    <property type="entry name" value="ARTD/PARP"/>
</dbReference>
<keyword evidence="3 12" id="KW-0808">Transferase</keyword>
<evidence type="ECO:0000256" key="3">
    <source>
        <dbReference type="ARBA" id="ARBA00022679"/>
    </source>
</evidence>
<evidence type="ECO:0000256" key="7">
    <source>
        <dbReference type="ARBA" id="ARBA00022771"/>
    </source>
</evidence>
<dbReference type="SUPFAM" id="SSF142921">
    <property type="entry name" value="WGR domain-like"/>
    <property type="match status" value="1"/>
</dbReference>
<dbReference type="GO" id="GO:0016779">
    <property type="term" value="F:nucleotidyltransferase activity"/>
    <property type="evidence" value="ECO:0007669"/>
    <property type="project" value="UniProtKB-KW"/>
</dbReference>
<keyword evidence="6" id="KW-0677">Repeat</keyword>
<evidence type="ECO:0000256" key="13">
    <source>
        <dbReference type="SAM" id="MobiDB-lite"/>
    </source>
</evidence>
<evidence type="ECO:0000259" key="16">
    <source>
        <dbReference type="PROSITE" id="PS51977"/>
    </source>
</evidence>
<dbReference type="Pfam" id="PF02877">
    <property type="entry name" value="PARP_reg"/>
    <property type="match status" value="1"/>
</dbReference>
<evidence type="ECO:0000313" key="18">
    <source>
        <dbReference type="Proteomes" id="UP001209878"/>
    </source>
</evidence>
<evidence type="ECO:0000256" key="1">
    <source>
        <dbReference type="ARBA" id="ARBA00004123"/>
    </source>
</evidence>
<keyword evidence="10" id="KW-0238">DNA-binding</keyword>
<feature type="region of interest" description="Disordered" evidence="13">
    <location>
        <begin position="1"/>
        <end position="28"/>
    </location>
</feature>
<dbReference type="Gene3D" id="3.90.228.10">
    <property type="match status" value="1"/>
</dbReference>
<evidence type="ECO:0000256" key="5">
    <source>
        <dbReference type="ARBA" id="ARBA00022723"/>
    </source>
</evidence>
<dbReference type="Pfam" id="PF05406">
    <property type="entry name" value="WGR"/>
    <property type="match status" value="1"/>
</dbReference>
<evidence type="ECO:0000256" key="4">
    <source>
        <dbReference type="ARBA" id="ARBA00022695"/>
    </source>
</evidence>
<reference evidence="17" key="1">
    <citation type="journal article" date="2023" name="Mol. Biol. Evol.">
        <title>Third-Generation Sequencing Reveals the Adaptive Role of the Epigenome in Three Deep-Sea Polychaetes.</title>
        <authorList>
            <person name="Perez M."/>
            <person name="Aroh O."/>
            <person name="Sun Y."/>
            <person name="Lan Y."/>
            <person name="Juniper S.K."/>
            <person name="Young C.R."/>
            <person name="Angers B."/>
            <person name="Qian P.Y."/>
        </authorList>
    </citation>
    <scope>NUCLEOTIDE SEQUENCE</scope>
    <source>
        <strain evidence="17">R07B-5</strain>
    </source>
</reference>
<dbReference type="GO" id="GO:0006302">
    <property type="term" value="P:double-strand break repair"/>
    <property type="evidence" value="ECO:0007669"/>
    <property type="project" value="TreeGrafter"/>
</dbReference>
<accession>A0AAD9P8B4</accession>
<keyword evidence="8" id="KW-0862">Zinc</keyword>
<organism evidence="17 18">
    <name type="scientific">Ridgeia piscesae</name>
    <name type="common">Tubeworm</name>
    <dbReference type="NCBI Taxonomy" id="27915"/>
    <lineage>
        <taxon>Eukaryota</taxon>
        <taxon>Metazoa</taxon>
        <taxon>Spiralia</taxon>
        <taxon>Lophotrochozoa</taxon>
        <taxon>Annelida</taxon>
        <taxon>Polychaeta</taxon>
        <taxon>Sedentaria</taxon>
        <taxon>Canalipalpata</taxon>
        <taxon>Sabellida</taxon>
        <taxon>Siboglinidae</taxon>
        <taxon>Ridgeia</taxon>
    </lineage>
</organism>
<evidence type="ECO:0000256" key="10">
    <source>
        <dbReference type="ARBA" id="ARBA00023125"/>
    </source>
</evidence>
<evidence type="ECO:0000256" key="6">
    <source>
        <dbReference type="ARBA" id="ARBA00022737"/>
    </source>
</evidence>
<dbReference type="GO" id="GO:0070212">
    <property type="term" value="P:protein poly-ADP-ribosylation"/>
    <property type="evidence" value="ECO:0007669"/>
    <property type="project" value="TreeGrafter"/>
</dbReference>
<dbReference type="InterPro" id="IPR036930">
    <property type="entry name" value="WGR_dom_sf"/>
</dbReference>
<keyword evidence="9 12" id="KW-0520">NAD</keyword>
<evidence type="ECO:0000256" key="12">
    <source>
        <dbReference type="RuleBase" id="RU362114"/>
    </source>
</evidence>
<dbReference type="Gene3D" id="1.20.142.10">
    <property type="entry name" value="Poly(ADP-ribose) polymerase, regulatory domain"/>
    <property type="match status" value="1"/>
</dbReference>
<dbReference type="GO" id="GO:0008270">
    <property type="term" value="F:zinc ion binding"/>
    <property type="evidence" value="ECO:0007669"/>
    <property type="project" value="UniProtKB-KW"/>
</dbReference>
<dbReference type="GO" id="GO:0003950">
    <property type="term" value="F:NAD+ poly-ADP-ribosyltransferase activity"/>
    <property type="evidence" value="ECO:0007669"/>
    <property type="project" value="UniProtKB-UniRule"/>
</dbReference>
<dbReference type="GO" id="GO:0035861">
    <property type="term" value="C:site of double-strand break"/>
    <property type="evidence" value="ECO:0007669"/>
    <property type="project" value="TreeGrafter"/>
</dbReference>
<evidence type="ECO:0000256" key="11">
    <source>
        <dbReference type="ARBA" id="ARBA00023242"/>
    </source>
</evidence>
<dbReference type="EC" id="2.4.2.-" evidence="12"/>
<dbReference type="EMBL" id="JAODUO010000095">
    <property type="protein sequence ID" value="KAK2189857.1"/>
    <property type="molecule type" value="Genomic_DNA"/>
</dbReference>
<evidence type="ECO:0000256" key="9">
    <source>
        <dbReference type="ARBA" id="ARBA00023027"/>
    </source>
</evidence>
<dbReference type="GO" id="GO:0005730">
    <property type="term" value="C:nucleolus"/>
    <property type="evidence" value="ECO:0007669"/>
    <property type="project" value="TreeGrafter"/>
</dbReference>
<evidence type="ECO:0000256" key="2">
    <source>
        <dbReference type="ARBA" id="ARBA00022676"/>
    </source>
</evidence>
<dbReference type="InterPro" id="IPR008893">
    <property type="entry name" value="WGR_domain"/>
</dbReference>
<dbReference type="PANTHER" id="PTHR10459:SF66">
    <property type="entry name" value="PROTEIN MONO-ADP-RIBOSYLTRANSFERASE PARP3"/>
    <property type="match status" value="1"/>
</dbReference>
<feature type="domain" description="PARP catalytic" evidence="14">
    <location>
        <begin position="319"/>
        <end position="444"/>
    </location>
</feature>
<dbReference type="Proteomes" id="UP001209878">
    <property type="component" value="Unassembled WGS sequence"/>
</dbReference>
<dbReference type="Pfam" id="PF00644">
    <property type="entry name" value="PARP"/>
    <property type="match status" value="1"/>
</dbReference>
<feature type="domain" description="WGR" evidence="16">
    <location>
        <begin position="61"/>
        <end position="152"/>
    </location>
</feature>
<dbReference type="SUPFAM" id="SSF47587">
    <property type="entry name" value="Domain of poly(ADP-ribose) polymerase"/>
    <property type="match status" value="1"/>
</dbReference>
<keyword evidence="2 12" id="KW-0328">Glycosyltransferase</keyword>
<protein>
    <recommendedName>
        <fullName evidence="12">Poly [ADP-ribose] polymerase</fullName>
        <shortName evidence="12">PARP</shortName>
        <ecNumber evidence="12">2.4.2.-</ecNumber>
    </recommendedName>
</protein>
<dbReference type="PANTHER" id="PTHR10459">
    <property type="entry name" value="DNA LIGASE"/>
    <property type="match status" value="1"/>
</dbReference>
<dbReference type="SUPFAM" id="SSF56399">
    <property type="entry name" value="ADP-ribosylation"/>
    <property type="match status" value="1"/>
</dbReference>
<dbReference type="InterPro" id="IPR036616">
    <property type="entry name" value="Poly(ADP-ribose)pol_reg_dom_sf"/>
</dbReference>
<sequence>MPPKRKGAAAKGAAGGKKKKGATSAPTKVTLQDKVAALKKADQGKTRKSKPDSYCAISSGETTVYEDYDCMLNQTNIGHNNNKFYVIQIVVNNGDFYNFTRWGRVGEPGTWSLQKALGAELTAVAVFKKKFKDKTKNDWEKRANFVPCPGKYTLLEMDEDDEDGEEEADAKPTDVVDGMKVKVAASSLDKETQSLVRLLFDNDMFSDAMKNMDIDTKKMPLGKLSKSQIAKGFEVLEEMEAAMKKKKTSGLMELSSQFYTIIPHNFGRQRPPVISTLETVRHKLDMLTVLGDIELALSMQKDKGKKSAKTKLEVKEVPNPLDVNYDLLLCDLELLDATSQEFKILENYVKATKGGYNIKILDVWKVNRHGEDKAFAEYKTKGNRKLLWHGTNVAVVAAILKSGLRIMPHSGGRVGKGIYFASENSKSAGYVRRAGRGHWHYVPQ</sequence>
<name>A0AAD9P8B4_RIDPI</name>
<keyword evidence="11" id="KW-0539">Nucleus</keyword>
<dbReference type="SMART" id="SM00773">
    <property type="entry name" value="WGR"/>
    <property type="match status" value="1"/>
</dbReference>